<dbReference type="Proteomes" id="UP000326396">
    <property type="component" value="Linkage Group LG12"/>
</dbReference>
<name>A0A5N6PI29_9ASTR</name>
<evidence type="ECO:0000259" key="2">
    <source>
        <dbReference type="PROSITE" id="PS51806"/>
    </source>
</evidence>
<dbReference type="OrthoDB" id="1897224at2759"/>
<sequence length="216" mass="24551">MATEIKHQQFECCYLNWVAQQQLDLDELLQAFNNYPTDPDYLQLITNKIINHFENYSTARCQLAKHDGTSFLAPSWATTFEKSFLWIGGCRPSIIIRLEGIADEPTALLAAMWRKPGDWRLREAVEQALDGHAFDAYKALMEADKLRMEILKGMIDILTPLQTVELLVVSKKLHLSLHEWSKSRDNHMGISQLLDPNNPSSSHDPQPSGQLPSHGP</sequence>
<dbReference type="GO" id="GO:0006351">
    <property type="term" value="P:DNA-templated transcription"/>
    <property type="evidence" value="ECO:0007669"/>
    <property type="project" value="InterPro"/>
</dbReference>
<gene>
    <name evidence="3" type="ORF">E3N88_08753</name>
</gene>
<dbReference type="PANTHER" id="PTHR46354">
    <property type="entry name" value="DOG1 DOMAIN-CONTAINING PROTEIN"/>
    <property type="match status" value="1"/>
</dbReference>
<dbReference type="EMBL" id="SZYD01000004">
    <property type="protein sequence ID" value="KAD6454047.1"/>
    <property type="molecule type" value="Genomic_DNA"/>
</dbReference>
<dbReference type="InterPro" id="IPR051886">
    <property type="entry name" value="Seed_Dev/Stress_Resp_Reg"/>
</dbReference>
<feature type="compositionally biased region" description="Polar residues" evidence="1">
    <location>
        <begin position="194"/>
        <end position="216"/>
    </location>
</feature>
<accession>A0A5N6PI29</accession>
<reference evidence="3 4" key="1">
    <citation type="submission" date="2019-05" db="EMBL/GenBank/DDBJ databases">
        <title>Mikania micrantha, genome provides insights into the molecular mechanism of rapid growth.</title>
        <authorList>
            <person name="Liu B."/>
        </authorList>
    </citation>
    <scope>NUCLEOTIDE SEQUENCE [LARGE SCALE GENOMIC DNA]</scope>
    <source>
        <strain evidence="3">NLD-2019</strain>
        <tissue evidence="3">Leaf</tissue>
    </source>
</reference>
<feature type="region of interest" description="Disordered" evidence="1">
    <location>
        <begin position="188"/>
        <end position="216"/>
    </location>
</feature>
<feature type="domain" description="DOG1" evidence="2">
    <location>
        <begin position="7"/>
        <end position="187"/>
    </location>
</feature>
<keyword evidence="4" id="KW-1185">Reference proteome</keyword>
<comment type="caution">
    <text evidence="3">The sequence shown here is derived from an EMBL/GenBank/DDBJ whole genome shotgun (WGS) entry which is preliminary data.</text>
</comment>
<organism evidence="3 4">
    <name type="scientific">Mikania micrantha</name>
    <name type="common">bitter vine</name>
    <dbReference type="NCBI Taxonomy" id="192012"/>
    <lineage>
        <taxon>Eukaryota</taxon>
        <taxon>Viridiplantae</taxon>
        <taxon>Streptophyta</taxon>
        <taxon>Embryophyta</taxon>
        <taxon>Tracheophyta</taxon>
        <taxon>Spermatophyta</taxon>
        <taxon>Magnoliopsida</taxon>
        <taxon>eudicotyledons</taxon>
        <taxon>Gunneridae</taxon>
        <taxon>Pentapetalae</taxon>
        <taxon>asterids</taxon>
        <taxon>campanulids</taxon>
        <taxon>Asterales</taxon>
        <taxon>Asteraceae</taxon>
        <taxon>Asteroideae</taxon>
        <taxon>Heliantheae alliance</taxon>
        <taxon>Eupatorieae</taxon>
        <taxon>Mikania</taxon>
    </lineage>
</organism>
<dbReference type="InterPro" id="IPR025422">
    <property type="entry name" value="TGA_domain"/>
</dbReference>
<dbReference type="GO" id="GO:0043565">
    <property type="term" value="F:sequence-specific DNA binding"/>
    <property type="evidence" value="ECO:0007669"/>
    <property type="project" value="InterPro"/>
</dbReference>
<evidence type="ECO:0000313" key="4">
    <source>
        <dbReference type="Proteomes" id="UP000326396"/>
    </source>
</evidence>
<proteinExistence type="predicted"/>
<dbReference type="PROSITE" id="PS51806">
    <property type="entry name" value="DOG1"/>
    <property type="match status" value="1"/>
</dbReference>
<dbReference type="PANTHER" id="PTHR46354:SF7">
    <property type="entry name" value="PROTEIN DOG1-LIKE 1"/>
    <property type="match status" value="1"/>
</dbReference>
<dbReference type="AlphaFoldDB" id="A0A5N6PI29"/>
<protein>
    <recommendedName>
        <fullName evidence="2">DOG1 domain-containing protein</fullName>
    </recommendedName>
</protein>
<evidence type="ECO:0000313" key="3">
    <source>
        <dbReference type="EMBL" id="KAD6454047.1"/>
    </source>
</evidence>
<dbReference type="Pfam" id="PF14144">
    <property type="entry name" value="DOG1"/>
    <property type="match status" value="1"/>
</dbReference>
<evidence type="ECO:0000256" key="1">
    <source>
        <dbReference type="SAM" id="MobiDB-lite"/>
    </source>
</evidence>